<dbReference type="EMBL" id="JAMZIH010001637">
    <property type="protein sequence ID" value="KAJ1678021.1"/>
    <property type="molecule type" value="Genomic_DNA"/>
</dbReference>
<keyword evidence="2" id="KW-1185">Reference proteome</keyword>
<evidence type="ECO:0000313" key="2">
    <source>
        <dbReference type="Proteomes" id="UP001145114"/>
    </source>
</evidence>
<dbReference type="Proteomes" id="UP001145114">
    <property type="component" value="Unassembled WGS sequence"/>
</dbReference>
<gene>
    <name evidence="1" type="ORF">EV182_004947</name>
</gene>
<reference evidence="1" key="1">
    <citation type="submission" date="2022-06" db="EMBL/GenBank/DDBJ databases">
        <title>Phylogenomic reconstructions and comparative analyses of Kickxellomycotina fungi.</title>
        <authorList>
            <person name="Reynolds N.K."/>
            <person name="Stajich J.E."/>
            <person name="Barry K."/>
            <person name="Grigoriev I.V."/>
            <person name="Crous P."/>
            <person name="Smith M.E."/>
        </authorList>
    </citation>
    <scope>NUCLEOTIDE SEQUENCE</scope>
    <source>
        <strain evidence="1">RSA 2271</strain>
    </source>
</reference>
<comment type="caution">
    <text evidence="1">The sequence shown here is derived from an EMBL/GenBank/DDBJ whole genome shotgun (WGS) entry which is preliminary data.</text>
</comment>
<evidence type="ECO:0000313" key="1">
    <source>
        <dbReference type="EMBL" id="KAJ1678021.1"/>
    </source>
</evidence>
<proteinExistence type="predicted"/>
<organism evidence="1 2">
    <name type="scientific">Spiromyces aspiralis</name>
    <dbReference type="NCBI Taxonomy" id="68401"/>
    <lineage>
        <taxon>Eukaryota</taxon>
        <taxon>Fungi</taxon>
        <taxon>Fungi incertae sedis</taxon>
        <taxon>Zoopagomycota</taxon>
        <taxon>Kickxellomycotina</taxon>
        <taxon>Kickxellomycetes</taxon>
        <taxon>Kickxellales</taxon>
        <taxon>Kickxellaceae</taxon>
        <taxon>Spiromyces</taxon>
    </lineage>
</organism>
<protein>
    <submittedName>
        <fullName evidence="1">Uncharacterized protein</fullName>
    </submittedName>
</protein>
<accession>A0ACC1HNZ2</accession>
<name>A0ACC1HNZ2_9FUNG</name>
<sequence>MQGQWDPDSDNDRRERASASQQRLSFEYGSRVDPLLDRAASHVPLIGAAFKTTTTTLARWLAHAPIRRARYEDFSSIDWIYDNNKGRRARRRLRQGSQRTLKGKLYLFYDSLQSWIVLLGVGIAMGIIATFMATTSQWMSDIKGGYCRGRFYLNKRFCCLEAIDQSTNESRPCEDWIAWSDALHISWPWMAWLVQSIAFVCSGVLFAGLSTYLVTEYAPYAAGQGIAEIKTIMSGFVMRQFLGLRTLVVKCIGTPLSVASGLNVGKEAPLVHIACCCGNVLTRPFPSLRGNESQKRQVLSAASAAGISVAFGAPIGGVLFSLEEVSYYFPAETMWRSFFCASVAAITLKFFDPFRNGKLVPFQVTYDRTFYPFELLFVVVIGVIGVRNGPVVGYFCFLS</sequence>